<name>A0A1W9HQ97_9HYPH</name>
<accession>A0A1W9HQ97</accession>
<evidence type="ECO:0000256" key="1">
    <source>
        <dbReference type="SAM" id="Phobius"/>
    </source>
</evidence>
<dbReference type="Gene3D" id="1.10.287.700">
    <property type="entry name" value="Helix hairpin bin"/>
    <property type="match status" value="1"/>
</dbReference>
<keyword evidence="1" id="KW-0812">Transmembrane</keyword>
<dbReference type="STRING" id="1827387.A4S15_02600"/>
<keyword evidence="1" id="KW-1133">Transmembrane helix</keyword>
<sequence length="114" mass="11629">MSMNGISAVSEDMLNAVSSASKSVKDAASSAAKAVSKDASCLSDTVGREASEVADKVSAHLKDIGVDTGVMANAAKEQVSELQRLIGEELRARPLRALGIAAVLGVFVGLISAR</sequence>
<evidence type="ECO:0000313" key="2">
    <source>
        <dbReference type="EMBL" id="OQW49630.1"/>
    </source>
</evidence>
<dbReference type="Proteomes" id="UP000192872">
    <property type="component" value="Unassembled WGS sequence"/>
</dbReference>
<dbReference type="EMBL" id="LWDL01000031">
    <property type="protein sequence ID" value="OQW49630.1"/>
    <property type="molecule type" value="Genomic_DNA"/>
</dbReference>
<feature type="transmembrane region" description="Helical" evidence="1">
    <location>
        <begin position="94"/>
        <end position="113"/>
    </location>
</feature>
<reference evidence="2 3" key="1">
    <citation type="journal article" date="2017" name="Water Res.">
        <title>Comammox in drinking water systems.</title>
        <authorList>
            <person name="Wang Y."/>
            <person name="Ma L."/>
            <person name="Mao Y."/>
            <person name="Jiang X."/>
            <person name="Xia Y."/>
            <person name="Yu K."/>
            <person name="Li B."/>
            <person name="Zhang T."/>
        </authorList>
    </citation>
    <scope>NUCLEOTIDE SEQUENCE [LARGE SCALE GENOMIC DNA]</scope>
    <source>
        <strain evidence="2">SG_bin8</strain>
    </source>
</reference>
<comment type="caution">
    <text evidence="2">The sequence shown here is derived from an EMBL/GenBank/DDBJ whole genome shotgun (WGS) entry which is preliminary data.</text>
</comment>
<dbReference type="AlphaFoldDB" id="A0A1W9HQ97"/>
<organism evidence="2 3">
    <name type="scientific">Candidatus Raskinella chloraquaticus</name>
    <dbReference type="NCBI Taxonomy" id="1951219"/>
    <lineage>
        <taxon>Bacteria</taxon>
        <taxon>Pseudomonadati</taxon>
        <taxon>Pseudomonadota</taxon>
        <taxon>Alphaproteobacteria</taxon>
        <taxon>Hyphomicrobiales</taxon>
        <taxon>Phreatobacteraceae</taxon>
        <taxon>Candidatus Raskinella</taxon>
    </lineage>
</organism>
<gene>
    <name evidence="2" type="ORF">A4S15_02600</name>
</gene>
<evidence type="ECO:0008006" key="4">
    <source>
        <dbReference type="Google" id="ProtNLM"/>
    </source>
</evidence>
<keyword evidence="1" id="KW-0472">Membrane</keyword>
<evidence type="ECO:0000313" key="3">
    <source>
        <dbReference type="Proteomes" id="UP000192872"/>
    </source>
</evidence>
<protein>
    <recommendedName>
        <fullName evidence="4">DUF883 domain-containing protein</fullName>
    </recommendedName>
</protein>
<proteinExistence type="predicted"/>